<dbReference type="Proteomes" id="UP000281181">
    <property type="component" value="Segment"/>
</dbReference>
<proteinExistence type="predicted"/>
<protein>
    <submittedName>
        <fullName evidence="1">Uncharacterized protein</fullName>
    </submittedName>
</protein>
<dbReference type="RefSeq" id="YP_009815976.1">
    <property type="nucleotide sequence ID" value="NC_048102.1"/>
</dbReference>
<sequence>MNDKYRITWLKNKAKNGFYSRQEVVVYGLDNVKFVMDNLVPVDAVGAVDIIPCL</sequence>
<keyword evidence="2" id="KW-1185">Reference proteome</keyword>
<accession>A0A3G3M5X2</accession>
<name>A0A3G3M5X2_9CAUD</name>
<reference evidence="1 2" key="1">
    <citation type="submission" date="2018-09" db="EMBL/GenBank/DDBJ databases">
        <authorList>
            <person name="You S."/>
        </authorList>
    </citation>
    <scope>NUCLEOTIDE SEQUENCE [LARGE SCALE GENOMIC DNA]</scope>
</reference>
<dbReference type="GeneID" id="55007210"/>
<evidence type="ECO:0000313" key="2">
    <source>
        <dbReference type="Proteomes" id="UP000281181"/>
    </source>
</evidence>
<organism evidence="1 2">
    <name type="scientific">Synechococcus phage S-P4</name>
    <dbReference type="NCBI Taxonomy" id="2484640"/>
    <lineage>
        <taxon>Viruses</taxon>
        <taxon>Duplodnaviria</taxon>
        <taxon>Heunggongvirae</taxon>
        <taxon>Uroviricota</taxon>
        <taxon>Caudoviricetes</taxon>
        <taxon>Pantevenvirales</taxon>
        <taxon>Kyanoviridae</taxon>
        <taxon>Leucotheavirus</taxon>
        <taxon>Leucotheavirus sp4</taxon>
    </lineage>
</organism>
<evidence type="ECO:0000313" key="1">
    <source>
        <dbReference type="EMBL" id="AYR01791.1"/>
    </source>
</evidence>
<dbReference type="EMBL" id="MH920639">
    <property type="protein sequence ID" value="AYR01791.1"/>
    <property type="molecule type" value="Genomic_DNA"/>
</dbReference>
<dbReference type="KEGG" id="vg:55007210"/>